<keyword evidence="1" id="KW-0472">Membrane</keyword>
<comment type="caution">
    <text evidence="2">The sequence shown here is derived from an EMBL/GenBank/DDBJ whole genome shotgun (WGS) entry which is preliminary data.</text>
</comment>
<sequence length="145" mass="16261">MNIKDHAYYFLMAALAIIPIFFLDECTFNDVIPVLEPANSSDKVQVLDLGIFGIQKNIIGALKKDEELTPVVNQIINIVDSWIKATIPGNITSAFKQAGFVYEDDEKYGYIMSCDIAKARAVRGIEHVPNTYSPKSNKKFRLPSF</sequence>
<keyword evidence="1" id="KW-1133">Transmembrane helix</keyword>
<dbReference type="EMBL" id="JAPFFF010000010">
    <property type="protein sequence ID" value="KAK8881093.1"/>
    <property type="molecule type" value="Genomic_DNA"/>
</dbReference>
<keyword evidence="3" id="KW-1185">Reference proteome</keyword>
<protein>
    <submittedName>
        <fullName evidence="2">Uncharacterized protein</fullName>
    </submittedName>
</protein>
<feature type="transmembrane region" description="Helical" evidence="1">
    <location>
        <begin position="7"/>
        <end position="23"/>
    </location>
</feature>
<reference evidence="2 3" key="1">
    <citation type="submission" date="2024-04" db="EMBL/GenBank/DDBJ databases">
        <title>Tritrichomonas musculus Genome.</title>
        <authorList>
            <person name="Alves-Ferreira E."/>
            <person name="Grigg M."/>
            <person name="Lorenzi H."/>
            <person name="Galac M."/>
        </authorList>
    </citation>
    <scope>NUCLEOTIDE SEQUENCE [LARGE SCALE GENOMIC DNA]</scope>
    <source>
        <strain evidence="2 3">EAF2021</strain>
    </source>
</reference>
<evidence type="ECO:0000256" key="1">
    <source>
        <dbReference type="SAM" id="Phobius"/>
    </source>
</evidence>
<keyword evidence="1" id="KW-0812">Transmembrane</keyword>
<proteinExistence type="predicted"/>
<name>A0ABR2JQM0_9EUKA</name>
<evidence type="ECO:0000313" key="3">
    <source>
        <dbReference type="Proteomes" id="UP001470230"/>
    </source>
</evidence>
<gene>
    <name evidence="2" type="ORF">M9Y10_003821</name>
</gene>
<accession>A0ABR2JQM0</accession>
<evidence type="ECO:0000313" key="2">
    <source>
        <dbReference type="EMBL" id="KAK8881093.1"/>
    </source>
</evidence>
<organism evidence="2 3">
    <name type="scientific">Tritrichomonas musculus</name>
    <dbReference type="NCBI Taxonomy" id="1915356"/>
    <lineage>
        <taxon>Eukaryota</taxon>
        <taxon>Metamonada</taxon>
        <taxon>Parabasalia</taxon>
        <taxon>Tritrichomonadida</taxon>
        <taxon>Tritrichomonadidae</taxon>
        <taxon>Tritrichomonas</taxon>
    </lineage>
</organism>
<dbReference type="Proteomes" id="UP001470230">
    <property type="component" value="Unassembled WGS sequence"/>
</dbReference>